<dbReference type="PANTHER" id="PTHR28142:SF1">
    <property type="entry name" value="MITOCHONDRIAL INNER MEMBRANE I-AAA PROTEASE SUPERCOMPLEX SUBUNIT MGR3-RELATED"/>
    <property type="match status" value="1"/>
</dbReference>
<dbReference type="EMBL" id="KZ819290">
    <property type="protein sequence ID" value="PWN98907.1"/>
    <property type="molecule type" value="Genomic_DNA"/>
</dbReference>
<evidence type="ECO:0000313" key="2">
    <source>
        <dbReference type="Proteomes" id="UP000245946"/>
    </source>
</evidence>
<dbReference type="STRING" id="58919.A0A316ZAQ8"/>
<dbReference type="Proteomes" id="UP000245946">
    <property type="component" value="Unassembled WGS sequence"/>
</dbReference>
<dbReference type="PANTHER" id="PTHR28142">
    <property type="entry name" value="MITOCHONDRIAL INNER MEMBRANE I-AAA PROTEASE SUPERCOMPLEX SUBUNIT MGR3-RELATED"/>
    <property type="match status" value="1"/>
</dbReference>
<gene>
    <name evidence="1" type="ORF">FA09DRAFT_338179</name>
</gene>
<organism evidence="1 2">
    <name type="scientific">Tilletiopsis washingtonensis</name>
    <dbReference type="NCBI Taxonomy" id="58919"/>
    <lineage>
        <taxon>Eukaryota</taxon>
        <taxon>Fungi</taxon>
        <taxon>Dikarya</taxon>
        <taxon>Basidiomycota</taxon>
        <taxon>Ustilaginomycotina</taxon>
        <taxon>Exobasidiomycetes</taxon>
        <taxon>Entylomatales</taxon>
        <taxon>Entylomatales incertae sedis</taxon>
        <taxon>Tilletiopsis</taxon>
    </lineage>
</organism>
<dbReference type="AlphaFoldDB" id="A0A316ZAQ8"/>
<proteinExistence type="predicted"/>
<dbReference type="GeneID" id="37271616"/>
<dbReference type="InterPro" id="IPR040201">
    <property type="entry name" value="Mrg3-like"/>
</dbReference>
<name>A0A316ZAQ8_9BASI</name>
<evidence type="ECO:0000313" key="1">
    <source>
        <dbReference type="EMBL" id="PWN98907.1"/>
    </source>
</evidence>
<reference evidence="1 2" key="1">
    <citation type="journal article" date="2018" name="Mol. Biol. Evol.">
        <title>Broad Genomic Sampling Reveals a Smut Pathogenic Ancestry of the Fungal Clade Ustilaginomycotina.</title>
        <authorList>
            <person name="Kijpornyongpan T."/>
            <person name="Mondo S.J."/>
            <person name="Barry K."/>
            <person name="Sandor L."/>
            <person name="Lee J."/>
            <person name="Lipzen A."/>
            <person name="Pangilinan J."/>
            <person name="LaButti K."/>
            <person name="Hainaut M."/>
            <person name="Henrissat B."/>
            <person name="Grigoriev I.V."/>
            <person name="Spatafora J.W."/>
            <person name="Aime M.C."/>
        </authorList>
    </citation>
    <scope>NUCLEOTIDE SEQUENCE [LARGE SCALE GENOMIC DNA]</scope>
    <source>
        <strain evidence="1 2">MCA 4186</strain>
    </source>
</reference>
<keyword evidence="2" id="KW-1185">Reference proteome</keyword>
<dbReference type="OrthoDB" id="10050400at2759"/>
<sequence length="166" mass="17988">MPRVRTLFLLLTVSAALLTTYGLVHFLAAFRTWPTEVRVPLRRALKAQNAAEWRRAEEAFRSALSVASSLPSSTLGVDAPLKLSGISIALGSLLEAQLRPLDAYVVYASALETLQQGISASPVSPPPQWRMRAVALSQRLGDLAQLAEAEMRQKLISCGVSRNCCA</sequence>
<dbReference type="RefSeq" id="XP_025599186.1">
    <property type="nucleotide sequence ID" value="XM_025744072.1"/>
</dbReference>
<accession>A0A316ZAQ8</accession>
<protein>
    <submittedName>
        <fullName evidence="1">Uncharacterized protein</fullName>
    </submittedName>
</protein>